<keyword evidence="4" id="KW-1185">Reference proteome</keyword>
<dbReference type="Gene3D" id="2.60.120.10">
    <property type="entry name" value="Jelly Rolls"/>
    <property type="match status" value="1"/>
</dbReference>
<dbReference type="SMART" id="SM00530">
    <property type="entry name" value="HTH_XRE"/>
    <property type="match status" value="1"/>
</dbReference>
<evidence type="ECO:0000313" key="3">
    <source>
        <dbReference type="EMBL" id="GEO86841.1"/>
    </source>
</evidence>
<feature type="domain" description="HTH cro/C1-type" evidence="2">
    <location>
        <begin position="32"/>
        <end position="86"/>
    </location>
</feature>
<dbReference type="InterPro" id="IPR014710">
    <property type="entry name" value="RmlC-like_jellyroll"/>
</dbReference>
<dbReference type="PANTHER" id="PTHR46797:SF2">
    <property type="entry name" value="TRANSCRIPTIONAL REGULATOR"/>
    <property type="match status" value="1"/>
</dbReference>
<dbReference type="InterPro" id="IPR011051">
    <property type="entry name" value="RmlC_Cupin_sf"/>
</dbReference>
<dbReference type="InterPro" id="IPR010982">
    <property type="entry name" value="Lambda_DNA-bd_dom_sf"/>
</dbReference>
<accession>A0A512HN20</accession>
<dbReference type="Proteomes" id="UP000321717">
    <property type="component" value="Unassembled WGS sequence"/>
</dbReference>
<dbReference type="Gene3D" id="1.10.260.40">
    <property type="entry name" value="lambda repressor-like DNA-binding domains"/>
    <property type="match status" value="1"/>
</dbReference>
<evidence type="ECO:0000259" key="2">
    <source>
        <dbReference type="PROSITE" id="PS50943"/>
    </source>
</evidence>
<gene>
    <name evidence="3" type="ORF">RNA01_37730</name>
</gene>
<keyword evidence="1" id="KW-0238">DNA-binding</keyword>
<evidence type="ECO:0000256" key="1">
    <source>
        <dbReference type="ARBA" id="ARBA00023125"/>
    </source>
</evidence>
<dbReference type="EMBL" id="BJZP01000025">
    <property type="protein sequence ID" value="GEO86841.1"/>
    <property type="molecule type" value="Genomic_DNA"/>
</dbReference>
<dbReference type="PROSITE" id="PS50943">
    <property type="entry name" value="HTH_CROC1"/>
    <property type="match status" value="1"/>
</dbReference>
<dbReference type="AlphaFoldDB" id="A0A512HN20"/>
<comment type="caution">
    <text evidence="3">The sequence shown here is derived from an EMBL/GenBank/DDBJ whole genome shotgun (WGS) entry which is preliminary data.</text>
</comment>
<name>A0A512HN20_9HYPH</name>
<sequence>MSLHDEEPIEAGRAIAGDRMQNTSVSELGGRIRLRRKVKRLTLAQVAEAAGISTAQLSQIERGNAMPSVDKLVLLCQAIDMPVSWLFDGADHTGPASTESRLIVRKAKRRHIVFQKNGMEKDMLTPDSMPQIQMMRLVLSPDGTTGDMPYNEKEGAKCGLLLRGSISLEIDGEVYRLYAGDSFAFSATALIRFWAEGEESEIIWACTPAFY</sequence>
<dbReference type="InterPro" id="IPR050807">
    <property type="entry name" value="TransReg_Diox_bact_type"/>
</dbReference>
<dbReference type="InterPro" id="IPR001387">
    <property type="entry name" value="Cro/C1-type_HTH"/>
</dbReference>
<dbReference type="GO" id="GO:0003677">
    <property type="term" value="F:DNA binding"/>
    <property type="evidence" value="ECO:0007669"/>
    <property type="project" value="UniProtKB-KW"/>
</dbReference>
<dbReference type="SUPFAM" id="SSF51182">
    <property type="entry name" value="RmlC-like cupins"/>
    <property type="match status" value="1"/>
</dbReference>
<dbReference type="SUPFAM" id="SSF47413">
    <property type="entry name" value="lambda repressor-like DNA-binding domains"/>
    <property type="match status" value="1"/>
</dbReference>
<protein>
    <submittedName>
        <fullName evidence="3">XRE family transcriptional regulator</fullName>
    </submittedName>
</protein>
<organism evidence="3 4">
    <name type="scientific">Ciceribacter naphthalenivorans</name>
    <dbReference type="NCBI Taxonomy" id="1118451"/>
    <lineage>
        <taxon>Bacteria</taxon>
        <taxon>Pseudomonadati</taxon>
        <taxon>Pseudomonadota</taxon>
        <taxon>Alphaproteobacteria</taxon>
        <taxon>Hyphomicrobiales</taxon>
        <taxon>Rhizobiaceae</taxon>
        <taxon>Ciceribacter</taxon>
    </lineage>
</organism>
<dbReference type="GO" id="GO:0003700">
    <property type="term" value="F:DNA-binding transcription factor activity"/>
    <property type="evidence" value="ECO:0007669"/>
    <property type="project" value="TreeGrafter"/>
</dbReference>
<dbReference type="CDD" id="cd02209">
    <property type="entry name" value="cupin_XRE_C"/>
    <property type="match status" value="1"/>
</dbReference>
<dbReference type="PANTHER" id="PTHR46797">
    <property type="entry name" value="HTH-TYPE TRANSCRIPTIONAL REGULATOR"/>
    <property type="match status" value="1"/>
</dbReference>
<proteinExistence type="predicted"/>
<dbReference type="CDD" id="cd00093">
    <property type="entry name" value="HTH_XRE"/>
    <property type="match status" value="1"/>
</dbReference>
<evidence type="ECO:0000313" key="4">
    <source>
        <dbReference type="Proteomes" id="UP000321717"/>
    </source>
</evidence>
<reference evidence="3 4" key="1">
    <citation type="submission" date="2019-07" db="EMBL/GenBank/DDBJ databases">
        <title>Whole genome shotgun sequence of Rhizobium naphthalenivorans NBRC 107585.</title>
        <authorList>
            <person name="Hosoyama A."/>
            <person name="Uohara A."/>
            <person name="Ohji S."/>
            <person name="Ichikawa N."/>
        </authorList>
    </citation>
    <scope>NUCLEOTIDE SEQUENCE [LARGE SCALE GENOMIC DNA]</scope>
    <source>
        <strain evidence="3 4">NBRC 107585</strain>
    </source>
</reference>
<dbReference type="GO" id="GO:0005829">
    <property type="term" value="C:cytosol"/>
    <property type="evidence" value="ECO:0007669"/>
    <property type="project" value="TreeGrafter"/>
</dbReference>
<dbReference type="Pfam" id="PF01381">
    <property type="entry name" value="HTH_3"/>
    <property type="match status" value="1"/>
</dbReference>